<name>A0A4Z1EG75_9HELO</name>
<dbReference type="OrthoDB" id="3543283at2759"/>
<proteinExistence type="predicted"/>
<reference evidence="1 2" key="1">
    <citation type="submission" date="2017-12" db="EMBL/GenBank/DDBJ databases">
        <title>Comparative genomics of Botrytis spp.</title>
        <authorList>
            <person name="Valero-Jimenez C.A."/>
            <person name="Tapia P."/>
            <person name="Veloso J."/>
            <person name="Silva-Moreno E."/>
            <person name="Staats M."/>
            <person name="Valdes J.H."/>
            <person name="Van Kan J.A.L."/>
        </authorList>
    </citation>
    <scope>NUCLEOTIDE SEQUENCE [LARGE SCALE GENOMIC DNA]</scope>
    <source>
        <strain evidence="1 2">Bt9001</strain>
    </source>
</reference>
<gene>
    <name evidence="1" type="ORF">BTUL_0114g00230</name>
</gene>
<evidence type="ECO:0000313" key="2">
    <source>
        <dbReference type="Proteomes" id="UP000297777"/>
    </source>
</evidence>
<protein>
    <submittedName>
        <fullName evidence="1">Uncharacterized protein</fullName>
    </submittedName>
</protein>
<comment type="caution">
    <text evidence="1">The sequence shown here is derived from an EMBL/GenBank/DDBJ whole genome shotgun (WGS) entry which is preliminary data.</text>
</comment>
<dbReference type="Proteomes" id="UP000297777">
    <property type="component" value="Unassembled WGS sequence"/>
</dbReference>
<organism evidence="1 2">
    <name type="scientific">Botrytis tulipae</name>
    <dbReference type="NCBI Taxonomy" id="87230"/>
    <lineage>
        <taxon>Eukaryota</taxon>
        <taxon>Fungi</taxon>
        <taxon>Dikarya</taxon>
        <taxon>Ascomycota</taxon>
        <taxon>Pezizomycotina</taxon>
        <taxon>Leotiomycetes</taxon>
        <taxon>Helotiales</taxon>
        <taxon>Sclerotiniaceae</taxon>
        <taxon>Botrytis</taxon>
    </lineage>
</organism>
<sequence length="112" mass="13174">MARDVVENNRGTPWWFEINALEDLIRDWMVAEVEDKELRNSDEWNKAQGLKKVTQSVSDRKRKSFAMAGVERKFNTAQAARADSEFKRWMEELNIADSRDGRYTGPDEDRVY</sequence>
<dbReference type="EMBL" id="PQXH01000114">
    <property type="protein sequence ID" value="TGO11246.1"/>
    <property type="molecule type" value="Genomic_DNA"/>
</dbReference>
<accession>A0A4Z1EG75</accession>
<dbReference type="AlphaFoldDB" id="A0A4Z1EG75"/>
<evidence type="ECO:0000313" key="1">
    <source>
        <dbReference type="EMBL" id="TGO11246.1"/>
    </source>
</evidence>
<keyword evidence="2" id="KW-1185">Reference proteome</keyword>